<reference evidence="1" key="1">
    <citation type="submission" date="2020-06" db="EMBL/GenBank/DDBJ databases">
        <authorList>
            <consortium name="Plant Systems Biology data submission"/>
        </authorList>
    </citation>
    <scope>NUCLEOTIDE SEQUENCE</scope>
    <source>
        <strain evidence="1">D6</strain>
    </source>
</reference>
<proteinExistence type="predicted"/>
<comment type="caution">
    <text evidence="1">The sequence shown here is derived from an EMBL/GenBank/DDBJ whole genome shotgun (WGS) entry which is preliminary data.</text>
</comment>
<organism evidence="1 2">
    <name type="scientific">Seminavis robusta</name>
    <dbReference type="NCBI Taxonomy" id="568900"/>
    <lineage>
        <taxon>Eukaryota</taxon>
        <taxon>Sar</taxon>
        <taxon>Stramenopiles</taxon>
        <taxon>Ochrophyta</taxon>
        <taxon>Bacillariophyta</taxon>
        <taxon>Bacillariophyceae</taxon>
        <taxon>Bacillariophycidae</taxon>
        <taxon>Naviculales</taxon>
        <taxon>Naviculaceae</taxon>
        <taxon>Seminavis</taxon>
    </lineage>
</organism>
<sequence length="151" mass="16900">MTTWKTLSTVTEDKTVVGSRASMRVTWGSRSEATETHVQGNLSFLVRDDGINKEQGALVYMLRMENSKIDGQAFTDPNKKYSELVLPTTDWEMSKPIVNSSRHGTHKALSVNMTFAEGDVHSVKMLLPIVNGDEEPSRLLAAAIFYAKQWH</sequence>
<gene>
    <name evidence="1" type="ORF">SEMRO_1005_G230210.1</name>
</gene>
<dbReference type="Proteomes" id="UP001153069">
    <property type="component" value="Unassembled WGS sequence"/>
</dbReference>
<protein>
    <submittedName>
        <fullName evidence="1">Uncharacterized protein</fullName>
    </submittedName>
</protein>
<evidence type="ECO:0000313" key="2">
    <source>
        <dbReference type="Proteomes" id="UP001153069"/>
    </source>
</evidence>
<keyword evidence="2" id="KW-1185">Reference proteome</keyword>
<accession>A0A9N8EHJ0</accession>
<dbReference type="AlphaFoldDB" id="A0A9N8EHJ0"/>
<name>A0A9N8EHJ0_9STRA</name>
<evidence type="ECO:0000313" key="1">
    <source>
        <dbReference type="EMBL" id="CAB9519284.1"/>
    </source>
</evidence>
<dbReference type="EMBL" id="CAICTM010001003">
    <property type="protein sequence ID" value="CAB9519284.1"/>
    <property type="molecule type" value="Genomic_DNA"/>
</dbReference>